<organism evidence="1 2">
    <name type="scientific">Dethiobacter alkaliphilus AHT 1</name>
    <dbReference type="NCBI Taxonomy" id="555088"/>
    <lineage>
        <taxon>Bacteria</taxon>
        <taxon>Bacillati</taxon>
        <taxon>Bacillota</taxon>
        <taxon>Dethiobacteria</taxon>
        <taxon>Dethiobacterales</taxon>
        <taxon>Dethiobacteraceae</taxon>
        <taxon>Dethiobacter</taxon>
    </lineage>
</organism>
<evidence type="ECO:0000313" key="1">
    <source>
        <dbReference type="EMBL" id="EEG78636.1"/>
    </source>
</evidence>
<sequence>MGLEFYQAKTNDEDIDGLSIQIQDFGYHQEIYIFKNEDLVMKLEHADGQIDRM</sequence>
<accession>C0GDB5</accession>
<dbReference type="Proteomes" id="UP000006443">
    <property type="component" value="Unassembled WGS sequence"/>
</dbReference>
<name>C0GDB5_DETAL</name>
<keyword evidence="2" id="KW-1185">Reference proteome</keyword>
<protein>
    <submittedName>
        <fullName evidence="1">Uncharacterized protein</fullName>
    </submittedName>
</protein>
<evidence type="ECO:0000313" key="2">
    <source>
        <dbReference type="Proteomes" id="UP000006443"/>
    </source>
</evidence>
<dbReference type="OrthoDB" id="1956954at2"/>
<comment type="caution">
    <text evidence="1">The sequence shown here is derived from an EMBL/GenBank/DDBJ whole genome shotgun (WGS) entry which is preliminary data.</text>
</comment>
<gene>
    <name evidence="1" type="ORF">DealDRAFT_0566</name>
</gene>
<proteinExistence type="predicted"/>
<dbReference type="AlphaFoldDB" id="C0GDB5"/>
<dbReference type="EMBL" id="ACJM01000002">
    <property type="protein sequence ID" value="EEG78636.1"/>
    <property type="molecule type" value="Genomic_DNA"/>
</dbReference>
<reference evidence="1 2" key="1">
    <citation type="submission" date="2009-02" db="EMBL/GenBank/DDBJ databases">
        <title>Sequencing of the draft genome and assembly of Dethiobacter alkaliphilus AHT 1.</title>
        <authorList>
            <consortium name="US DOE Joint Genome Institute (JGI-PGF)"/>
            <person name="Lucas S."/>
            <person name="Copeland A."/>
            <person name="Lapidus A."/>
            <person name="Glavina del Rio T."/>
            <person name="Dalin E."/>
            <person name="Tice H."/>
            <person name="Bruce D."/>
            <person name="Goodwin L."/>
            <person name="Pitluck S."/>
            <person name="Larimer F."/>
            <person name="Land M.L."/>
            <person name="Hauser L."/>
            <person name="Muyzer G."/>
        </authorList>
    </citation>
    <scope>NUCLEOTIDE SEQUENCE [LARGE SCALE GENOMIC DNA]</scope>
    <source>
        <strain evidence="1 2">AHT 1</strain>
    </source>
</reference>
<dbReference type="RefSeq" id="WP_008514672.1">
    <property type="nucleotide sequence ID" value="NZ_ACJM01000002.1"/>
</dbReference>